<dbReference type="STRING" id="869209.Tresu_2208"/>
<reference evidence="7 8" key="1">
    <citation type="journal article" date="2011" name="Stand. Genomic Sci.">
        <title>Complete genome sequence of Treponema succinifaciens type strain (6091).</title>
        <authorList>
            <person name="Han C."/>
            <person name="Gronow S."/>
            <person name="Teshima H."/>
            <person name="Lapidus A."/>
            <person name="Nolan M."/>
            <person name="Lucas S."/>
            <person name="Hammon N."/>
            <person name="Deshpande S."/>
            <person name="Cheng J.F."/>
            <person name="Zeytun A."/>
            <person name="Tapia R."/>
            <person name="Goodwin L."/>
            <person name="Pitluck S."/>
            <person name="Liolios K."/>
            <person name="Pagani I."/>
            <person name="Ivanova N."/>
            <person name="Mavromatis K."/>
            <person name="Mikhailova N."/>
            <person name="Huntemann M."/>
            <person name="Pati A."/>
            <person name="Chen A."/>
            <person name="Palaniappan K."/>
            <person name="Land M."/>
            <person name="Hauser L."/>
            <person name="Brambilla E.M."/>
            <person name="Rohde M."/>
            <person name="Goker M."/>
            <person name="Woyke T."/>
            <person name="Bristow J."/>
            <person name="Eisen J.A."/>
            <person name="Markowitz V."/>
            <person name="Hugenholtz P."/>
            <person name="Kyrpides N.C."/>
            <person name="Klenk H.P."/>
            <person name="Detter J.C."/>
        </authorList>
    </citation>
    <scope>NUCLEOTIDE SEQUENCE [LARGE SCALE GENOMIC DNA]</scope>
    <source>
        <strain evidence="8">ATCC 33096 / DSM 2489 / 6091</strain>
    </source>
</reference>
<dbReference type="RefSeq" id="WP_013702329.1">
    <property type="nucleotide sequence ID" value="NC_015385.1"/>
</dbReference>
<dbReference type="PANTHER" id="PTHR24422:SF10">
    <property type="entry name" value="CHEMOTAXIS PROTEIN METHYLTRANSFERASE 2"/>
    <property type="match status" value="1"/>
</dbReference>
<dbReference type="PIRSF" id="PIRSF000410">
    <property type="entry name" value="CheR"/>
    <property type="match status" value="1"/>
</dbReference>
<dbReference type="PROSITE" id="PS50123">
    <property type="entry name" value="CHER"/>
    <property type="match status" value="1"/>
</dbReference>
<dbReference type="InterPro" id="IPR036804">
    <property type="entry name" value="CheR_N_sf"/>
</dbReference>
<dbReference type="GO" id="GO:0032259">
    <property type="term" value="P:methylation"/>
    <property type="evidence" value="ECO:0007669"/>
    <property type="project" value="UniProtKB-KW"/>
</dbReference>
<dbReference type="EC" id="2.1.1.80" evidence="2"/>
<sequence>MADLLSDIQFNEFRKLIYDASGITFSETNRSILDSRLKERLREKNLTDPQEYYRLITSDKEEFKVFLDSITTNLTRFFRNQPHFDALINYVIPHVIEDKKQTIGDFKIRIWSAGCSTGEEPYTLAMLLKDKLPAPYTFEIIASDISLKSLMTAQKGFYPDSRISGIPQNYLASYFTRVEGGYQIKPELMKTIRFDYHNLRFDMGARNFDIVFCRNVLIYFDEAAQKITIDNFWKSMARHSYLFIGHSESLFGMDTKFEFLKTPWACLYQKNEK</sequence>
<dbReference type="AlphaFoldDB" id="F2NTL8"/>
<accession>F2NTL8</accession>
<dbReference type="InterPro" id="IPR029063">
    <property type="entry name" value="SAM-dependent_MTases_sf"/>
</dbReference>
<dbReference type="SMART" id="SM00138">
    <property type="entry name" value="MeTrc"/>
    <property type="match status" value="1"/>
</dbReference>
<dbReference type="InterPro" id="IPR050903">
    <property type="entry name" value="Bact_Chemotaxis_MeTrfase"/>
</dbReference>
<dbReference type="InterPro" id="IPR026024">
    <property type="entry name" value="Chemotaxis_MeTrfase_CheR"/>
</dbReference>
<protein>
    <recommendedName>
        <fullName evidence="2">protein-glutamate O-methyltransferase</fullName>
        <ecNumber evidence="2">2.1.1.80</ecNumber>
    </recommendedName>
</protein>
<gene>
    <name evidence="7" type="ordered locus">Tresu_2208</name>
</gene>
<dbReference type="GO" id="GO:0008983">
    <property type="term" value="F:protein-glutamate O-methyltransferase activity"/>
    <property type="evidence" value="ECO:0007669"/>
    <property type="project" value="UniProtKB-EC"/>
</dbReference>
<dbReference type="PRINTS" id="PR00996">
    <property type="entry name" value="CHERMTFRASE"/>
</dbReference>
<keyword evidence="3 7" id="KW-0489">Methyltransferase</keyword>
<dbReference type="eggNOG" id="COG1352">
    <property type="taxonomic scope" value="Bacteria"/>
</dbReference>
<evidence type="ECO:0000256" key="3">
    <source>
        <dbReference type="ARBA" id="ARBA00022603"/>
    </source>
</evidence>
<name>F2NTL8_TRES6</name>
<dbReference type="PANTHER" id="PTHR24422">
    <property type="entry name" value="CHEMOTAXIS PROTEIN METHYLTRANSFERASE"/>
    <property type="match status" value="1"/>
</dbReference>
<evidence type="ECO:0000313" key="7">
    <source>
        <dbReference type="EMBL" id="AEB15077.1"/>
    </source>
</evidence>
<dbReference type="Pfam" id="PF01739">
    <property type="entry name" value="CheR"/>
    <property type="match status" value="1"/>
</dbReference>
<dbReference type="SUPFAM" id="SSF53335">
    <property type="entry name" value="S-adenosyl-L-methionine-dependent methyltransferases"/>
    <property type="match status" value="1"/>
</dbReference>
<dbReference type="Gene3D" id="3.40.50.150">
    <property type="entry name" value="Vaccinia Virus protein VP39"/>
    <property type="match status" value="1"/>
</dbReference>
<comment type="catalytic activity">
    <reaction evidence="1">
        <text>L-glutamyl-[protein] + S-adenosyl-L-methionine = [protein]-L-glutamate 5-O-methyl ester + S-adenosyl-L-homocysteine</text>
        <dbReference type="Rhea" id="RHEA:24452"/>
        <dbReference type="Rhea" id="RHEA-COMP:10208"/>
        <dbReference type="Rhea" id="RHEA-COMP:10311"/>
        <dbReference type="ChEBI" id="CHEBI:29973"/>
        <dbReference type="ChEBI" id="CHEBI:57856"/>
        <dbReference type="ChEBI" id="CHEBI:59789"/>
        <dbReference type="ChEBI" id="CHEBI:82795"/>
        <dbReference type="EC" id="2.1.1.80"/>
    </reaction>
</comment>
<dbReference type="KEGG" id="tsu:Tresu_2208"/>
<evidence type="ECO:0000256" key="1">
    <source>
        <dbReference type="ARBA" id="ARBA00001541"/>
    </source>
</evidence>
<evidence type="ECO:0000256" key="4">
    <source>
        <dbReference type="ARBA" id="ARBA00022679"/>
    </source>
</evidence>
<dbReference type="Proteomes" id="UP000006852">
    <property type="component" value="Chromosome"/>
</dbReference>
<dbReference type="GeneID" id="302999328"/>
<dbReference type="Pfam" id="PF03705">
    <property type="entry name" value="CheR_N"/>
    <property type="match status" value="1"/>
</dbReference>
<keyword evidence="4 7" id="KW-0808">Transferase</keyword>
<organism evidence="7 8">
    <name type="scientific">Treponema succinifaciens (strain ATCC 33096 / DSM 2489 / 6091)</name>
    <dbReference type="NCBI Taxonomy" id="869209"/>
    <lineage>
        <taxon>Bacteria</taxon>
        <taxon>Pseudomonadati</taxon>
        <taxon>Spirochaetota</taxon>
        <taxon>Spirochaetia</taxon>
        <taxon>Spirochaetales</taxon>
        <taxon>Treponemataceae</taxon>
        <taxon>Treponema</taxon>
    </lineage>
</organism>
<evidence type="ECO:0000313" key="8">
    <source>
        <dbReference type="Proteomes" id="UP000006852"/>
    </source>
</evidence>
<keyword evidence="8" id="KW-1185">Reference proteome</keyword>
<reference evidence="8" key="2">
    <citation type="submission" date="2011-04" db="EMBL/GenBank/DDBJ databases">
        <title>The complete genome of chromosome of Treponema succinifaciens DSM 2489.</title>
        <authorList>
            <person name="Lucas S."/>
            <person name="Copeland A."/>
            <person name="Lapidus A."/>
            <person name="Bruce D."/>
            <person name="Goodwin L."/>
            <person name="Pitluck S."/>
            <person name="Peters L."/>
            <person name="Kyrpides N."/>
            <person name="Mavromatis K."/>
            <person name="Ivanova N."/>
            <person name="Ovchinnikova G."/>
            <person name="Teshima H."/>
            <person name="Detter J.C."/>
            <person name="Tapia R."/>
            <person name="Han C."/>
            <person name="Land M."/>
            <person name="Hauser L."/>
            <person name="Markowitz V."/>
            <person name="Cheng J.-F."/>
            <person name="Hugenholtz P."/>
            <person name="Woyke T."/>
            <person name="Wu D."/>
            <person name="Gronow S."/>
            <person name="Wellnitz S."/>
            <person name="Brambilla E."/>
            <person name="Klenk H.-P."/>
            <person name="Eisen J.A."/>
        </authorList>
    </citation>
    <scope>NUCLEOTIDE SEQUENCE [LARGE SCALE GENOMIC DNA]</scope>
    <source>
        <strain evidence="8">ATCC 33096 / DSM 2489 / 6091</strain>
    </source>
</reference>
<evidence type="ECO:0000259" key="6">
    <source>
        <dbReference type="PROSITE" id="PS50123"/>
    </source>
</evidence>
<dbReference type="InterPro" id="IPR022641">
    <property type="entry name" value="CheR_N"/>
</dbReference>
<dbReference type="OrthoDB" id="9816309at2"/>
<proteinExistence type="predicted"/>
<feature type="domain" description="CheR-type methyltransferase" evidence="6">
    <location>
        <begin position="1"/>
        <end position="259"/>
    </location>
</feature>
<dbReference type="InterPro" id="IPR022642">
    <property type="entry name" value="CheR_C"/>
</dbReference>
<evidence type="ECO:0000256" key="2">
    <source>
        <dbReference type="ARBA" id="ARBA00012534"/>
    </source>
</evidence>
<dbReference type="InterPro" id="IPR000780">
    <property type="entry name" value="CheR_MeTrfase"/>
</dbReference>
<dbReference type="SUPFAM" id="SSF47757">
    <property type="entry name" value="Chemotaxis receptor methyltransferase CheR, N-terminal domain"/>
    <property type="match status" value="1"/>
</dbReference>
<dbReference type="HOGENOM" id="CLU_025854_0_1_12"/>
<evidence type="ECO:0000256" key="5">
    <source>
        <dbReference type="ARBA" id="ARBA00022691"/>
    </source>
</evidence>
<dbReference type="EMBL" id="CP002631">
    <property type="protein sequence ID" value="AEB15077.1"/>
    <property type="molecule type" value="Genomic_DNA"/>
</dbReference>
<dbReference type="Gene3D" id="1.10.155.10">
    <property type="entry name" value="Chemotaxis receptor methyltransferase CheR, N-terminal domain"/>
    <property type="match status" value="1"/>
</dbReference>
<keyword evidence="5" id="KW-0949">S-adenosyl-L-methionine</keyword>